<gene>
    <name evidence="1" type="ORF">RUM43_012715</name>
</gene>
<evidence type="ECO:0000313" key="2">
    <source>
        <dbReference type="Proteomes" id="UP001372834"/>
    </source>
</evidence>
<organism evidence="1 2">
    <name type="scientific">Polyplax serrata</name>
    <name type="common">Common mouse louse</name>
    <dbReference type="NCBI Taxonomy" id="468196"/>
    <lineage>
        <taxon>Eukaryota</taxon>
        <taxon>Metazoa</taxon>
        <taxon>Ecdysozoa</taxon>
        <taxon>Arthropoda</taxon>
        <taxon>Hexapoda</taxon>
        <taxon>Insecta</taxon>
        <taxon>Pterygota</taxon>
        <taxon>Neoptera</taxon>
        <taxon>Paraneoptera</taxon>
        <taxon>Psocodea</taxon>
        <taxon>Troctomorpha</taxon>
        <taxon>Phthiraptera</taxon>
        <taxon>Anoplura</taxon>
        <taxon>Polyplacidae</taxon>
        <taxon>Polyplax</taxon>
    </lineage>
</organism>
<accession>A0AAN8P5H7</accession>
<protein>
    <submittedName>
        <fullName evidence="1">Uncharacterized protein</fullName>
    </submittedName>
</protein>
<evidence type="ECO:0000313" key="1">
    <source>
        <dbReference type="EMBL" id="KAK6632972.1"/>
    </source>
</evidence>
<comment type="caution">
    <text evidence="1">The sequence shown here is derived from an EMBL/GenBank/DDBJ whole genome shotgun (WGS) entry which is preliminary data.</text>
</comment>
<dbReference type="AlphaFoldDB" id="A0AAN8P5H7"/>
<reference evidence="1 2" key="1">
    <citation type="submission" date="2023-10" db="EMBL/GenBank/DDBJ databases">
        <title>Genomes of two closely related lineages of the louse Polyplax serrata with different host specificities.</title>
        <authorList>
            <person name="Martinu J."/>
            <person name="Tarabai H."/>
            <person name="Stefka J."/>
            <person name="Hypsa V."/>
        </authorList>
    </citation>
    <scope>NUCLEOTIDE SEQUENCE [LARGE SCALE GENOMIC DNA]</scope>
    <source>
        <strain evidence="1">HR10_N</strain>
    </source>
</reference>
<sequence>MATNTVTPLHSLIAVLIPLKNVKSENLKLFPTRIFQSVKVKAAEENFNTQGNKKIVDIS</sequence>
<name>A0AAN8P5H7_POLSC</name>
<feature type="non-terminal residue" evidence="1">
    <location>
        <position position="59"/>
    </location>
</feature>
<dbReference type="EMBL" id="JAWJWE010000006">
    <property type="protein sequence ID" value="KAK6632972.1"/>
    <property type="molecule type" value="Genomic_DNA"/>
</dbReference>
<proteinExistence type="predicted"/>
<dbReference type="Proteomes" id="UP001372834">
    <property type="component" value="Unassembled WGS sequence"/>
</dbReference>